<comment type="subcellular location">
    <subcellularLocation>
        <location evidence="1">Nucleus</location>
    </subcellularLocation>
</comment>
<evidence type="ECO:0000313" key="5">
    <source>
        <dbReference type="EMBL" id="RSH78322.1"/>
    </source>
</evidence>
<dbReference type="InterPro" id="IPR021858">
    <property type="entry name" value="Fun_TF"/>
</dbReference>
<dbReference type="CDD" id="cd00067">
    <property type="entry name" value="GAL4"/>
    <property type="match status" value="1"/>
</dbReference>
<feature type="region of interest" description="Disordered" evidence="3">
    <location>
        <begin position="160"/>
        <end position="196"/>
    </location>
</feature>
<keyword evidence="6" id="KW-1185">Reference proteome</keyword>
<feature type="region of interest" description="Disordered" evidence="3">
    <location>
        <begin position="45"/>
        <end position="67"/>
    </location>
</feature>
<dbReference type="Pfam" id="PF11951">
    <property type="entry name" value="Fungal_trans_2"/>
    <property type="match status" value="1"/>
</dbReference>
<evidence type="ECO:0000256" key="1">
    <source>
        <dbReference type="ARBA" id="ARBA00004123"/>
    </source>
</evidence>
<name>A0A427XHL8_9TREE</name>
<evidence type="ECO:0000313" key="6">
    <source>
        <dbReference type="Proteomes" id="UP000279236"/>
    </source>
</evidence>
<dbReference type="Proteomes" id="UP000279236">
    <property type="component" value="Unassembled WGS sequence"/>
</dbReference>
<sequence length="821" mass="88403">MAFQLHPVLTAVPESALFGYGRSPPYLVAPPLRVPPQELTPPMYAGFGNSYSATSDSSSASSPDIQSLLPPRHRWTVPTPPQQQAPWFPPVQQQAAAAAAYDGGFDGMPPPIPPPMAASNIWHNEFEDQTSSEQYPTASRHHPYLAESSMDAHRRALAGAAVGASSMGPGGLRMGADDQRPPAPPKSGRLGVKRRQKYTRSRTGCLGCRARRIKCDEGRPVCRRCQVAKRECCFPDPNEAKKPKRNGQQSESDNDDDKYDGSGSVENTTPPTATTDLTFELSQAVPEGFGIGGEPLGWDRAFSRGLSPSAMGFDPIAAGLDLIAAAPTAGALASLVEGKDKWADGETPLLSTPNFLLPWFPTAQEQSLILHYCANAADLMMAIPSSLNPMLAINLPLALESPRGMNPAADALRVTLLGIGAVHQAFLLARSGMNTVQTTATFQYAANLRDMAKQMVCRALDDPAAAASDAALSAATSLATIDIFFGGEHWLDNFAVAKRLVAQRGGPARMLKASTPTQLADGVTATPARLLLEMLAIYETLGCLTLGQEPELISESENWWFEKSSSTYDEHSVETLFGMSKVMVHLFSRISRLLARVAKQGRYLEEPPKTTTRSANIGPEGFIHIDSSSTGLLPANVLPNIFQSPTGTAAPPQASRVGSPLDDGALHTEAANLNTDIDAWIQSLQNTQVVPVEHERVQVGNKAYASTMKILLLRMAYGRRRGDPEVQEAAQEVLQHCSVSTAALGMSIDLMWPAVIAGCEVDGGSRQWLLTLLEGFKAQCCFDVETASRIIQEVWRRVDTGEPRAEWKAVCDDLGLKVLLC</sequence>
<comment type="caution">
    <text evidence="5">The sequence shown here is derived from an EMBL/GenBank/DDBJ whole genome shotgun (WGS) entry which is preliminary data.</text>
</comment>
<evidence type="ECO:0000256" key="3">
    <source>
        <dbReference type="SAM" id="MobiDB-lite"/>
    </source>
</evidence>
<feature type="domain" description="Zn(2)-C6 fungal-type" evidence="4">
    <location>
        <begin position="204"/>
        <end position="234"/>
    </location>
</feature>
<dbReference type="SMART" id="SM00066">
    <property type="entry name" value="GAL4"/>
    <property type="match status" value="1"/>
</dbReference>
<dbReference type="GeneID" id="39586584"/>
<keyword evidence="2" id="KW-0539">Nucleus</keyword>
<dbReference type="EMBL" id="RSCE01000012">
    <property type="protein sequence ID" value="RSH78322.1"/>
    <property type="molecule type" value="Genomic_DNA"/>
</dbReference>
<dbReference type="PROSITE" id="PS50048">
    <property type="entry name" value="ZN2_CY6_FUNGAL_2"/>
    <property type="match status" value="1"/>
</dbReference>
<evidence type="ECO:0000256" key="2">
    <source>
        <dbReference type="ARBA" id="ARBA00023242"/>
    </source>
</evidence>
<dbReference type="PANTHER" id="PTHR37534:SF20">
    <property type="entry name" value="PRO1A C6 ZINK-FINGER PROTEIN"/>
    <property type="match status" value="1"/>
</dbReference>
<dbReference type="InterPro" id="IPR001138">
    <property type="entry name" value="Zn2Cys6_DnaBD"/>
</dbReference>
<dbReference type="GO" id="GO:0000981">
    <property type="term" value="F:DNA-binding transcription factor activity, RNA polymerase II-specific"/>
    <property type="evidence" value="ECO:0007669"/>
    <property type="project" value="InterPro"/>
</dbReference>
<dbReference type="GO" id="GO:0008270">
    <property type="term" value="F:zinc ion binding"/>
    <property type="evidence" value="ECO:0007669"/>
    <property type="project" value="InterPro"/>
</dbReference>
<dbReference type="PROSITE" id="PS00463">
    <property type="entry name" value="ZN2_CY6_FUNGAL_1"/>
    <property type="match status" value="1"/>
</dbReference>
<protein>
    <recommendedName>
        <fullName evidence="4">Zn(2)-C6 fungal-type domain-containing protein</fullName>
    </recommendedName>
</protein>
<gene>
    <name evidence="5" type="ORF">EHS24_002041</name>
</gene>
<dbReference type="InterPro" id="IPR036864">
    <property type="entry name" value="Zn2-C6_fun-type_DNA-bd_sf"/>
</dbReference>
<dbReference type="GO" id="GO:0005634">
    <property type="term" value="C:nucleus"/>
    <property type="evidence" value="ECO:0007669"/>
    <property type="project" value="UniProtKB-SubCell"/>
</dbReference>
<dbReference type="Gene3D" id="4.10.240.10">
    <property type="entry name" value="Zn(2)-C6 fungal-type DNA-binding domain"/>
    <property type="match status" value="1"/>
</dbReference>
<feature type="region of interest" description="Disordered" evidence="3">
    <location>
        <begin position="236"/>
        <end position="276"/>
    </location>
</feature>
<accession>A0A427XHL8</accession>
<reference evidence="5 6" key="1">
    <citation type="submission" date="2018-11" db="EMBL/GenBank/DDBJ databases">
        <title>Genome sequence of Apiotrichum porosum DSM 27194.</title>
        <authorList>
            <person name="Aliyu H."/>
            <person name="Gorte O."/>
            <person name="Ochsenreither K."/>
        </authorList>
    </citation>
    <scope>NUCLEOTIDE SEQUENCE [LARGE SCALE GENOMIC DNA]</scope>
    <source>
        <strain evidence="5 6">DSM 27194</strain>
    </source>
</reference>
<evidence type="ECO:0000259" key="4">
    <source>
        <dbReference type="PROSITE" id="PS50048"/>
    </source>
</evidence>
<dbReference type="STRING" id="105984.A0A427XHL8"/>
<dbReference type="PANTHER" id="PTHR37534">
    <property type="entry name" value="TRANSCRIPTIONAL ACTIVATOR PROTEIN UGA3"/>
    <property type="match status" value="1"/>
</dbReference>
<dbReference type="RefSeq" id="XP_028473469.1">
    <property type="nucleotide sequence ID" value="XM_028617791.1"/>
</dbReference>
<feature type="compositionally biased region" description="Low complexity" evidence="3">
    <location>
        <begin position="50"/>
        <end position="62"/>
    </location>
</feature>
<dbReference type="Pfam" id="PF00172">
    <property type="entry name" value="Zn_clus"/>
    <property type="match status" value="1"/>
</dbReference>
<proteinExistence type="predicted"/>
<dbReference type="SUPFAM" id="SSF57701">
    <property type="entry name" value="Zn2/Cys6 DNA-binding domain"/>
    <property type="match status" value="1"/>
</dbReference>
<organism evidence="5 6">
    <name type="scientific">Apiotrichum porosum</name>
    <dbReference type="NCBI Taxonomy" id="105984"/>
    <lineage>
        <taxon>Eukaryota</taxon>
        <taxon>Fungi</taxon>
        <taxon>Dikarya</taxon>
        <taxon>Basidiomycota</taxon>
        <taxon>Agaricomycotina</taxon>
        <taxon>Tremellomycetes</taxon>
        <taxon>Trichosporonales</taxon>
        <taxon>Trichosporonaceae</taxon>
        <taxon>Apiotrichum</taxon>
    </lineage>
</organism>
<dbReference type="OrthoDB" id="5419315at2759"/>
<dbReference type="AlphaFoldDB" id="A0A427XHL8"/>